<evidence type="ECO:0000313" key="4">
    <source>
        <dbReference type="EMBL" id="TMQ72655.1"/>
    </source>
</evidence>
<dbReference type="Proteomes" id="UP000319836">
    <property type="component" value="Unassembled WGS sequence"/>
</dbReference>
<feature type="non-terminal residue" evidence="4">
    <location>
        <position position="1"/>
    </location>
</feature>
<evidence type="ECO:0000256" key="1">
    <source>
        <dbReference type="ARBA" id="ARBA00008520"/>
    </source>
</evidence>
<evidence type="ECO:0000256" key="3">
    <source>
        <dbReference type="ARBA" id="ARBA00022729"/>
    </source>
</evidence>
<dbReference type="PANTHER" id="PTHR30061:SF50">
    <property type="entry name" value="MALTOSE_MALTODEXTRIN-BINDING PERIPLASMIC PROTEIN"/>
    <property type="match status" value="1"/>
</dbReference>
<dbReference type="GO" id="GO:0015768">
    <property type="term" value="P:maltose transport"/>
    <property type="evidence" value="ECO:0007669"/>
    <property type="project" value="TreeGrafter"/>
</dbReference>
<reference evidence="4 5" key="1">
    <citation type="journal article" date="2019" name="Nat. Microbiol.">
        <title>Mediterranean grassland soil C-N compound turnover is dependent on rainfall and depth, and is mediated by genomically divergent microorganisms.</title>
        <authorList>
            <person name="Diamond S."/>
            <person name="Andeer P.F."/>
            <person name="Li Z."/>
            <person name="Crits-Christoph A."/>
            <person name="Burstein D."/>
            <person name="Anantharaman K."/>
            <person name="Lane K.R."/>
            <person name="Thomas B.C."/>
            <person name="Pan C."/>
            <person name="Northen T.R."/>
            <person name="Banfield J.F."/>
        </authorList>
    </citation>
    <scope>NUCLEOTIDE SEQUENCE [LARGE SCALE GENOMIC DNA]</scope>
    <source>
        <strain evidence="4">WS_10</strain>
    </source>
</reference>
<dbReference type="AlphaFoldDB" id="A0A538U9S6"/>
<accession>A0A538U9S6</accession>
<dbReference type="SUPFAM" id="SSF53850">
    <property type="entry name" value="Periplasmic binding protein-like II"/>
    <property type="match status" value="1"/>
</dbReference>
<gene>
    <name evidence="4" type="ORF">E6K80_02265</name>
</gene>
<keyword evidence="3" id="KW-0732">Signal</keyword>
<dbReference type="GO" id="GO:1901982">
    <property type="term" value="F:maltose binding"/>
    <property type="evidence" value="ECO:0007669"/>
    <property type="project" value="TreeGrafter"/>
</dbReference>
<evidence type="ECO:0000256" key="2">
    <source>
        <dbReference type="ARBA" id="ARBA00022448"/>
    </source>
</evidence>
<dbReference type="EMBL" id="VBPA01000048">
    <property type="protein sequence ID" value="TMQ72655.1"/>
    <property type="molecule type" value="Genomic_DNA"/>
</dbReference>
<keyword evidence="2" id="KW-0813">Transport</keyword>
<proteinExistence type="inferred from homology"/>
<evidence type="ECO:0000313" key="5">
    <source>
        <dbReference type="Proteomes" id="UP000319836"/>
    </source>
</evidence>
<dbReference type="GO" id="GO:0042956">
    <property type="term" value="P:maltodextrin transmembrane transport"/>
    <property type="evidence" value="ECO:0007669"/>
    <property type="project" value="TreeGrafter"/>
</dbReference>
<dbReference type="GO" id="GO:0055052">
    <property type="term" value="C:ATP-binding cassette (ABC) transporter complex, substrate-binding subunit-containing"/>
    <property type="evidence" value="ECO:0007669"/>
    <property type="project" value="TreeGrafter"/>
</dbReference>
<dbReference type="InterPro" id="IPR006059">
    <property type="entry name" value="SBP"/>
</dbReference>
<dbReference type="PANTHER" id="PTHR30061">
    <property type="entry name" value="MALTOSE-BINDING PERIPLASMIC PROTEIN"/>
    <property type="match status" value="1"/>
</dbReference>
<sequence length="232" mass="25584">YGVQAGERAVLFKKFMPFAWGNGGRILSDDLKSVEFDSPQNREALDFYLSLRKVGTMERQDVLDRAFKAGTLGLQISGAWLCRSIPREAPGLRWGVALVPRPSEERGTHASFAGGDLLVSFTTSKNKALALELARFLATPENALALAESAQSVEPAVVGADTAAFYRSRPGLQTMIRQLETAVPTPNHPAWVDLEAVIEDEVDEALRDRKTVDEAMRDAQHRMTERLAKSTR</sequence>
<dbReference type="Pfam" id="PF13416">
    <property type="entry name" value="SBP_bac_8"/>
    <property type="match status" value="1"/>
</dbReference>
<protein>
    <submittedName>
        <fullName evidence="4">Extracellular solute-binding protein</fullName>
    </submittedName>
</protein>
<dbReference type="Gene3D" id="3.40.190.10">
    <property type="entry name" value="Periplasmic binding protein-like II"/>
    <property type="match status" value="2"/>
</dbReference>
<name>A0A538U9S6_UNCEI</name>
<comment type="caution">
    <text evidence="4">The sequence shown here is derived from an EMBL/GenBank/DDBJ whole genome shotgun (WGS) entry which is preliminary data.</text>
</comment>
<comment type="similarity">
    <text evidence="1">Belongs to the bacterial solute-binding protein 1 family.</text>
</comment>
<organism evidence="4 5">
    <name type="scientific">Eiseniibacteriota bacterium</name>
    <dbReference type="NCBI Taxonomy" id="2212470"/>
    <lineage>
        <taxon>Bacteria</taxon>
        <taxon>Candidatus Eiseniibacteriota</taxon>
    </lineage>
</organism>